<evidence type="ECO:0000259" key="2">
    <source>
        <dbReference type="Pfam" id="PF13102"/>
    </source>
</evidence>
<dbReference type="Gene3D" id="1.10.150.130">
    <property type="match status" value="1"/>
</dbReference>
<dbReference type="Pfam" id="PF17293">
    <property type="entry name" value="Arm-DNA-bind_5"/>
    <property type="match status" value="1"/>
</dbReference>
<dbReference type="EMBL" id="CP102294">
    <property type="protein sequence ID" value="UWN56613.1"/>
    <property type="molecule type" value="Genomic_DNA"/>
</dbReference>
<evidence type="ECO:0000313" key="4">
    <source>
        <dbReference type="EMBL" id="UWN56613.1"/>
    </source>
</evidence>
<gene>
    <name evidence="4" type="ORF">NQ491_08100</name>
</gene>
<dbReference type="RefSeq" id="WP_051013005.1">
    <property type="nucleotide sequence ID" value="NZ_CAPH01000018.1"/>
</dbReference>
<keyword evidence="5" id="KW-1185">Reference proteome</keyword>
<evidence type="ECO:0000313" key="5">
    <source>
        <dbReference type="Proteomes" id="UP001059295"/>
    </source>
</evidence>
<evidence type="ECO:0000256" key="1">
    <source>
        <dbReference type="ARBA" id="ARBA00023125"/>
    </source>
</evidence>
<feature type="domain" description="Arm DNA-binding" evidence="3">
    <location>
        <begin position="7"/>
        <end position="91"/>
    </location>
</feature>
<evidence type="ECO:0000259" key="3">
    <source>
        <dbReference type="Pfam" id="PF17293"/>
    </source>
</evidence>
<dbReference type="InterPro" id="IPR035386">
    <property type="entry name" value="Arm-DNA-bind_5"/>
</dbReference>
<proteinExistence type="predicted"/>
<dbReference type="GeneID" id="82891688"/>
<dbReference type="InterPro" id="IPR010998">
    <property type="entry name" value="Integrase_recombinase_N"/>
</dbReference>
<dbReference type="Proteomes" id="UP001059295">
    <property type="component" value="Chromosome"/>
</dbReference>
<feature type="domain" description="Phage integrase SAM-like" evidence="2">
    <location>
        <begin position="106"/>
        <end position="179"/>
    </location>
</feature>
<sequence>MKINMQVICRKDRVTKDRRAPVFIRFTKNRKVRYISTGVAVRIDDWDFENQCIRSDSPEMQSIQFQIDSKVEDYRRRMRRLEALEVEVTLDNLLETNGRKFNCTVGEYLRQTIRRLKESGKYGSVSKHQSLLTRLSQFRSPNIRFEEIEFAYLQDFEFFLRKAGNTDNSIATKFSVFHADLQQGAGGRTLCAESQSVRKVQNRSALDGYS</sequence>
<reference evidence="4" key="1">
    <citation type="journal article" date="2022" name="Cell">
        <title>Design, construction, and in vivo augmentation of a complex gut microbiome.</title>
        <authorList>
            <person name="Cheng A.G."/>
            <person name="Ho P.Y."/>
            <person name="Aranda-Diaz A."/>
            <person name="Jain S."/>
            <person name="Yu F.B."/>
            <person name="Meng X."/>
            <person name="Wang M."/>
            <person name="Iakiviak M."/>
            <person name="Nagashima K."/>
            <person name="Zhao A."/>
            <person name="Murugkar P."/>
            <person name="Patil A."/>
            <person name="Atabakhsh K."/>
            <person name="Weakley A."/>
            <person name="Yan J."/>
            <person name="Brumbaugh A.R."/>
            <person name="Higginbottom S."/>
            <person name="Dimas A."/>
            <person name="Shiver A.L."/>
            <person name="Deutschbauer A."/>
            <person name="Neff N."/>
            <person name="Sonnenburg J.L."/>
            <person name="Huang K.C."/>
            <person name="Fischbach M.A."/>
        </authorList>
    </citation>
    <scope>NUCLEOTIDE SEQUENCE</scope>
    <source>
        <strain evidence="4">AP11</strain>
    </source>
</reference>
<dbReference type="Pfam" id="PF13102">
    <property type="entry name" value="Phage_int_SAM_5"/>
    <property type="match status" value="1"/>
</dbReference>
<protein>
    <submittedName>
        <fullName evidence="4">Phage integrase SAM-like domain and Arm DNA-binding domain-containing protein</fullName>
    </submittedName>
</protein>
<name>A0ABY5UYB0_9BACT</name>
<organism evidence="4 5">
    <name type="scientific">Alistipes ihumii AP11</name>
    <dbReference type="NCBI Taxonomy" id="1211813"/>
    <lineage>
        <taxon>Bacteria</taxon>
        <taxon>Pseudomonadati</taxon>
        <taxon>Bacteroidota</taxon>
        <taxon>Bacteroidia</taxon>
        <taxon>Bacteroidales</taxon>
        <taxon>Rikenellaceae</taxon>
        <taxon>Alistipes</taxon>
    </lineage>
</organism>
<dbReference type="InterPro" id="IPR025269">
    <property type="entry name" value="SAM-like_dom"/>
</dbReference>
<keyword evidence="1" id="KW-0238">DNA-binding</keyword>
<accession>A0ABY5UYB0</accession>